<feature type="domain" description="RNase H type-1" evidence="1">
    <location>
        <begin position="11"/>
        <end position="65"/>
    </location>
</feature>
<accession>A0A9D3ZJX1</accession>
<dbReference type="OrthoDB" id="1002384at2759"/>
<comment type="caution">
    <text evidence="2">The sequence shown here is derived from an EMBL/GenBank/DDBJ whole genome shotgun (WGS) entry which is preliminary data.</text>
</comment>
<evidence type="ECO:0000313" key="3">
    <source>
        <dbReference type="Proteomes" id="UP000828251"/>
    </source>
</evidence>
<dbReference type="Proteomes" id="UP000828251">
    <property type="component" value="Unassembled WGS sequence"/>
</dbReference>
<protein>
    <recommendedName>
        <fullName evidence="1">RNase H type-1 domain-containing protein</fullName>
    </recommendedName>
</protein>
<dbReference type="EMBL" id="JAIQCV010000012">
    <property type="protein sequence ID" value="KAH1039914.1"/>
    <property type="molecule type" value="Genomic_DNA"/>
</dbReference>
<proteinExistence type="predicted"/>
<dbReference type="InterPro" id="IPR002156">
    <property type="entry name" value="RNaseH_domain"/>
</dbReference>
<name>A0A9D3ZJX1_9ROSI</name>
<reference evidence="2 3" key="1">
    <citation type="journal article" date="2021" name="Plant Biotechnol. J.">
        <title>Multi-omics assisted identification of the key and species-specific regulatory components of drought-tolerant mechanisms in Gossypium stocksii.</title>
        <authorList>
            <person name="Yu D."/>
            <person name="Ke L."/>
            <person name="Zhang D."/>
            <person name="Wu Y."/>
            <person name="Sun Y."/>
            <person name="Mei J."/>
            <person name="Sun J."/>
            <person name="Sun Y."/>
        </authorList>
    </citation>
    <scope>NUCLEOTIDE SEQUENCE [LARGE SCALE GENOMIC DNA]</scope>
    <source>
        <strain evidence="3">cv. E1</strain>
        <tissue evidence="2">Leaf</tissue>
    </source>
</reference>
<keyword evidence="3" id="KW-1185">Reference proteome</keyword>
<dbReference type="AlphaFoldDB" id="A0A9D3ZJX1"/>
<dbReference type="GO" id="GO:0004523">
    <property type="term" value="F:RNA-DNA hybrid ribonuclease activity"/>
    <property type="evidence" value="ECO:0007669"/>
    <property type="project" value="InterPro"/>
</dbReference>
<sequence>MMHPLIDFYKEGDLLTTTKKAQALEEDRSNVAALIKEIKERSRKFTEIIVRFAPRLANRMTHAMTEEGREFLVPVYLIEEVPIRVEKEVAKDRRE</sequence>
<dbReference type="Pfam" id="PF13456">
    <property type="entry name" value="RVT_3"/>
    <property type="match status" value="1"/>
</dbReference>
<dbReference type="GO" id="GO:0003676">
    <property type="term" value="F:nucleic acid binding"/>
    <property type="evidence" value="ECO:0007669"/>
    <property type="project" value="InterPro"/>
</dbReference>
<evidence type="ECO:0000259" key="1">
    <source>
        <dbReference type="Pfam" id="PF13456"/>
    </source>
</evidence>
<organism evidence="2 3">
    <name type="scientific">Gossypium stocksii</name>
    <dbReference type="NCBI Taxonomy" id="47602"/>
    <lineage>
        <taxon>Eukaryota</taxon>
        <taxon>Viridiplantae</taxon>
        <taxon>Streptophyta</taxon>
        <taxon>Embryophyta</taxon>
        <taxon>Tracheophyta</taxon>
        <taxon>Spermatophyta</taxon>
        <taxon>Magnoliopsida</taxon>
        <taxon>eudicotyledons</taxon>
        <taxon>Gunneridae</taxon>
        <taxon>Pentapetalae</taxon>
        <taxon>rosids</taxon>
        <taxon>malvids</taxon>
        <taxon>Malvales</taxon>
        <taxon>Malvaceae</taxon>
        <taxon>Malvoideae</taxon>
        <taxon>Gossypium</taxon>
    </lineage>
</organism>
<evidence type="ECO:0000313" key="2">
    <source>
        <dbReference type="EMBL" id="KAH1039914.1"/>
    </source>
</evidence>
<gene>
    <name evidence="2" type="ORF">J1N35_041657</name>
</gene>